<organism evidence="2 3">
    <name type="scientific">Sclerotinia trifoliorum</name>
    <dbReference type="NCBI Taxonomy" id="28548"/>
    <lineage>
        <taxon>Eukaryota</taxon>
        <taxon>Fungi</taxon>
        <taxon>Dikarya</taxon>
        <taxon>Ascomycota</taxon>
        <taxon>Pezizomycotina</taxon>
        <taxon>Leotiomycetes</taxon>
        <taxon>Helotiales</taxon>
        <taxon>Sclerotiniaceae</taxon>
        <taxon>Sclerotinia</taxon>
    </lineage>
</organism>
<feature type="compositionally biased region" description="Basic residues" evidence="1">
    <location>
        <begin position="186"/>
        <end position="199"/>
    </location>
</feature>
<reference evidence="2" key="1">
    <citation type="submission" date="2020-10" db="EMBL/GenBank/DDBJ databases">
        <authorList>
            <person name="Kusch S."/>
        </authorList>
    </citation>
    <scope>NUCLEOTIDE SEQUENCE</scope>
    <source>
        <strain evidence="2">SwB9</strain>
    </source>
</reference>
<accession>A0A8H2W6W9</accession>
<protein>
    <submittedName>
        <fullName evidence="2">C438dd1b-0e90-48fa-bc24-5483a91e4449</fullName>
    </submittedName>
</protein>
<evidence type="ECO:0000256" key="1">
    <source>
        <dbReference type="SAM" id="MobiDB-lite"/>
    </source>
</evidence>
<feature type="compositionally biased region" description="Polar residues" evidence="1">
    <location>
        <begin position="140"/>
        <end position="153"/>
    </location>
</feature>
<name>A0A8H2W6W9_9HELO</name>
<dbReference type="Proteomes" id="UP000624404">
    <property type="component" value="Unassembled WGS sequence"/>
</dbReference>
<comment type="caution">
    <text evidence="2">The sequence shown here is derived from an EMBL/GenBank/DDBJ whole genome shotgun (WGS) entry which is preliminary data.</text>
</comment>
<gene>
    <name evidence="2" type="ORF">SCLTRI_LOCUS10479</name>
</gene>
<dbReference type="EMBL" id="CAJHIA010000037">
    <property type="protein sequence ID" value="CAD6456585.1"/>
    <property type="molecule type" value="Genomic_DNA"/>
</dbReference>
<sequence>MGELDELVSTLLGTFTTGIRLLKASRKRHRSGNEAIDTYKDEETPLIKSFKRSRSDIREAWKKDSIMAGPKFSEGDARACSSLSTILSRLNTAFTSAIVSFSRGKVKSSDREALIKLSNESRVEAINTLNELSKRLSVSASSLTSRDALTQTKNGRRKREQNLAPTVPTKPTALGPATKDGWIRPKSSKKGAAKSKTHAGKASVTESKGEQKPVPSQSVDVVRKREPVSMRRTATENRKSGFSFASDSTKLGEIPEHRLARLLATSEHNNTGYYMHTVAYPLAPYQPEPHKRRFGIGKLFKSRPAQKDTYSN</sequence>
<evidence type="ECO:0000313" key="2">
    <source>
        <dbReference type="EMBL" id="CAD6456585.1"/>
    </source>
</evidence>
<proteinExistence type="predicted"/>
<evidence type="ECO:0000313" key="3">
    <source>
        <dbReference type="Proteomes" id="UP000624404"/>
    </source>
</evidence>
<dbReference type="OrthoDB" id="5226911at2759"/>
<keyword evidence="3" id="KW-1185">Reference proteome</keyword>
<dbReference type="AlphaFoldDB" id="A0A8H2W6W9"/>
<feature type="region of interest" description="Disordered" evidence="1">
    <location>
        <begin position="140"/>
        <end position="223"/>
    </location>
</feature>